<accession>N6T4E2</accession>
<dbReference type="AlphaFoldDB" id="N6T4E2"/>
<dbReference type="EC" id="1.2.1.84" evidence="1"/>
<dbReference type="InterPro" id="IPR036291">
    <property type="entry name" value="NAD(P)-bd_dom_sf"/>
</dbReference>
<evidence type="ECO:0000256" key="2">
    <source>
        <dbReference type="SAM" id="MobiDB-lite"/>
    </source>
</evidence>
<dbReference type="PANTHER" id="PTHR11011:SF116">
    <property type="entry name" value="FATTY ACYL-COA REDUCTASE CG5065-RELATED"/>
    <property type="match status" value="1"/>
</dbReference>
<reference evidence="3" key="1">
    <citation type="journal article" date="2013" name="Genome Biol.">
        <title>Draft genome of the mountain pine beetle, Dendroctonus ponderosae Hopkins, a major forest pest.</title>
        <authorList>
            <person name="Keeling C.I."/>
            <person name="Yuen M.M."/>
            <person name="Liao N.Y."/>
            <person name="Docking T.R."/>
            <person name="Chan S.K."/>
            <person name="Taylor G.A."/>
            <person name="Palmquist D.L."/>
            <person name="Jackman S.D."/>
            <person name="Nguyen A."/>
            <person name="Li M."/>
            <person name="Henderson H."/>
            <person name="Janes J.K."/>
            <person name="Zhao Y."/>
            <person name="Pandoh P."/>
            <person name="Moore R."/>
            <person name="Sperling F.A."/>
            <person name="Huber D.P."/>
            <person name="Birol I."/>
            <person name="Jones S.J."/>
            <person name="Bohlmann J."/>
        </authorList>
    </citation>
    <scope>NUCLEOTIDE SEQUENCE</scope>
</reference>
<dbReference type="InterPro" id="IPR013120">
    <property type="entry name" value="FAR_NAD-bd"/>
</dbReference>
<evidence type="ECO:0000256" key="1">
    <source>
        <dbReference type="RuleBase" id="RU363097"/>
    </source>
</evidence>
<keyword evidence="1" id="KW-0444">Lipid biosynthesis</keyword>
<feature type="region of interest" description="Disordered" evidence="2">
    <location>
        <begin position="120"/>
        <end position="167"/>
    </location>
</feature>
<proteinExistence type="inferred from homology"/>
<dbReference type="GO" id="GO:0080019">
    <property type="term" value="F:alcohol-forming very long-chain fatty acyl-CoA reductase activity"/>
    <property type="evidence" value="ECO:0007669"/>
    <property type="project" value="InterPro"/>
</dbReference>
<comment type="catalytic activity">
    <reaction evidence="1">
        <text>a long-chain fatty acyl-CoA + 2 NADPH + 2 H(+) = a long-chain primary fatty alcohol + 2 NADP(+) + CoA</text>
        <dbReference type="Rhea" id="RHEA:52716"/>
        <dbReference type="ChEBI" id="CHEBI:15378"/>
        <dbReference type="ChEBI" id="CHEBI:57287"/>
        <dbReference type="ChEBI" id="CHEBI:57783"/>
        <dbReference type="ChEBI" id="CHEBI:58349"/>
        <dbReference type="ChEBI" id="CHEBI:77396"/>
        <dbReference type="ChEBI" id="CHEBI:83139"/>
        <dbReference type="EC" id="1.2.1.84"/>
    </reaction>
</comment>
<feature type="non-terminal residue" evidence="3">
    <location>
        <position position="1"/>
    </location>
</feature>
<dbReference type="GO" id="GO:0102965">
    <property type="term" value="F:alcohol-forming long-chain fatty acyl-CoA reductase activity"/>
    <property type="evidence" value="ECO:0007669"/>
    <property type="project" value="UniProtKB-EC"/>
</dbReference>
<feature type="compositionally biased region" description="Polar residues" evidence="2">
    <location>
        <begin position="153"/>
        <end position="167"/>
    </location>
</feature>
<feature type="compositionally biased region" description="Basic and acidic residues" evidence="2">
    <location>
        <begin position="120"/>
        <end position="130"/>
    </location>
</feature>
<dbReference type="OrthoDB" id="429813at2759"/>
<dbReference type="GO" id="GO:0005777">
    <property type="term" value="C:peroxisome"/>
    <property type="evidence" value="ECO:0007669"/>
    <property type="project" value="TreeGrafter"/>
</dbReference>
<protein>
    <recommendedName>
        <fullName evidence="1">Fatty acyl-CoA reductase</fullName>
        <ecNumber evidence="1">1.2.1.84</ecNumber>
    </recommendedName>
</protein>
<dbReference type="PANTHER" id="PTHR11011">
    <property type="entry name" value="MALE STERILITY PROTEIN 2-RELATED"/>
    <property type="match status" value="1"/>
</dbReference>
<dbReference type="HOGENOM" id="CLU_1596221_0_0_1"/>
<comment type="function">
    <text evidence="1">Catalyzes the reduction of fatty acyl-CoA to fatty alcohols.</text>
</comment>
<dbReference type="Pfam" id="PF07993">
    <property type="entry name" value="NAD_binding_4"/>
    <property type="match status" value="1"/>
</dbReference>
<dbReference type="Gene3D" id="3.40.50.720">
    <property type="entry name" value="NAD(P)-binding Rossmann-like Domain"/>
    <property type="match status" value="1"/>
</dbReference>
<dbReference type="EMBL" id="KB741216">
    <property type="protein sequence ID" value="ENN72488.1"/>
    <property type="molecule type" value="Genomic_DNA"/>
</dbReference>
<dbReference type="InterPro" id="IPR026055">
    <property type="entry name" value="FAR"/>
</dbReference>
<keyword evidence="1" id="KW-0443">Lipid metabolism</keyword>
<keyword evidence="1" id="KW-0521">NADP</keyword>
<comment type="similarity">
    <text evidence="1">Belongs to the fatty acyl-CoA reductase family.</text>
</comment>
<evidence type="ECO:0000313" key="3">
    <source>
        <dbReference type="EMBL" id="ENN72488.1"/>
    </source>
</evidence>
<organism evidence="3">
    <name type="scientific">Dendroctonus ponderosae</name>
    <name type="common">Mountain pine beetle</name>
    <dbReference type="NCBI Taxonomy" id="77166"/>
    <lineage>
        <taxon>Eukaryota</taxon>
        <taxon>Metazoa</taxon>
        <taxon>Ecdysozoa</taxon>
        <taxon>Arthropoda</taxon>
        <taxon>Hexapoda</taxon>
        <taxon>Insecta</taxon>
        <taxon>Pterygota</taxon>
        <taxon>Neoptera</taxon>
        <taxon>Endopterygota</taxon>
        <taxon>Coleoptera</taxon>
        <taxon>Polyphaga</taxon>
        <taxon>Cucujiformia</taxon>
        <taxon>Curculionidae</taxon>
        <taxon>Scolytinae</taxon>
        <taxon>Dendroctonus</taxon>
    </lineage>
</organism>
<keyword evidence="1" id="KW-0560">Oxidoreductase</keyword>
<gene>
    <name evidence="3" type="ORF">YQE_10829</name>
</gene>
<name>N6T4E2_DENPD</name>
<dbReference type="SUPFAM" id="SSF51735">
    <property type="entry name" value="NAD(P)-binding Rossmann-fold domains"/>
    <property type="match status" value="1"/>
</dbReference>
<dbReference type="GO" id="GO:0035336">
    <property type="term" value="P:long-chain fatty-acyl-CoA metabolic process"/>
    <property type="evidence" value="ECO:0007669"/>
    <property type="project" value="TreeGrafter"/>
</dbReference>
<sequence>MVIQEFPSSSSSSSSSSASIIPPMAALHSNGPMMASHGSVANFYNGKTVFITGGTGFMGKVLLEKLLRSCPGVAQIYLLIRPKKGQNAQERLQQLLCSPMALNVIQCHRDSGQCHGIEDRKENEKRKEWMTSEIPSKAAPTEHKAINRKTGKSTKNVTSSEQESIWV</sequence>